<dbReference type="PROSITE" id="PS00028">
    <property type="entry name" value="ZINC_FINGER_C2H2_1"/>
    <property type="match status" value="2"/>
</dbReference>
<feature type="domain" description="C2H2-type" evidence="10">
    <location>
        <begin position="84"/>
        <end position="106"/>
    </location>
</feature>
<dbReference type="InterPro" id="IPR013087">
    <property type="entry name" value="Znf_C2H2_type"/>
</dbReference>
<evidence type="ECO:0000256" key="3">
    <source>
        <dbReference type="ARBA" id="ARBA00022737"/>
    </source>
</evidence>
<feature type="domain" description="C2H2-type" evidence="10">
    <location>
        <begin position="34"/>
        <end position="61"/>
    </location>
</feature>
<evidence type="ECO:0000256" key="5">
    <source>
        <dbReference type="ARBA" id="ARBA00022833"/>
    </source>
</evidence>
<dbReference type="SUPFAM" id="SSF57667">
    <property type="entry name" value="beta-beta-alpha zinc fingers"/>
    <property type="match status" value="1"/>
</dbReference>
<protein>
    <recommendedName>
        <fullName evidence="10">C2H2-type domain-containing protein</fullName>
    </recommendedName>
</protein>
<evidence type="ECO:0000256" key="9">
    <source>
        <dbReference type="PROSITE-ProRule" id="PRU00042"/>
    </source>
</evidence>
<gene>
    <name evidence="11" type="ORF">HRI_002140800</name>
</gene>
<comment type="subcellular location">
    <subcellularLocation>
        <location evidence="1">Nucleus</location>
    </subcellularLocation>
</comment>
<evidence type="ECO:0000313" key="11">
    <source>
        <dbReference type="EMBL" id="GMI84715.1"/>
    </source>
</evidence>
<evidence type="ECO:0000259" key="10">
    <source>
        <dbReference type="PROSITE" id="PS50157"/>
    </source>
</evidence>
<dbReference type="OrthoDB" id="9411774at2759"/>
<keyword evidence="3" id="KW-0677">Repeat</keyword>
<comment type="caution">
    <text evidence="11">The sequence shown here is derived from an EMBL/GenBank/DDBJ whole genome shotgun (WGS) entry which is preliminary data.</text>
</comment>
<dbReference type="AlphaFoldDB" id="A0A9W7HZC7"/>
<dbReference type="PANTHER" id="PTHR26374:SF465">
    <property type="entry name" value="ZINC FINGER PROTEIN ZAT11-LIKE"/>
    <property type="match status" value="1"/>
</dbReference>
<dbReference type="GO" id="GO:0006950">
    <property type="term" value="P:response to stress"/>
    <property type="evidence" value="ECO:0007669"/>
    <property type="project" value="TreeGrafter"/>
</dbReference>
<dbReference type="GO" id="GO:0005634">
    <property type="term" value="C:nucleus"/>
    <property type="evidence" value="ECO:0007669"/>
    <property type="project" value="UniProtKB-SubCell"/>
</dbReference>
<evidence type="ECO:0000256" key="7">
    <source>
        <dbReference type="ARBA" id="ARBA00023163"/>
    </source>
</evidence>
<dbReference type="InterPro" id="IPR036236">
    <property type="entry name" value="Znf_C2H2_sf"/>
</dbReference>
<keyword evidence="6" id="KW-0805">Transcription regulation</keyword>
<evidence type="ECO:0000256" key="1">
    <source>
        <dbReference type="ARBA" id="ARBA00004123"/>
    </source>
</evidence>
<dbReference type="GO" id="GO:0010200">
    <property type="term" value="P:response to chitin"/>
    <property type="evidence" value="ECO:0007669"/>
    <property type="project" value="TreeGrafter"/>
</dbReference>
<proteinExistence type="predicted"/>
<keyword evidence="2" id="KW-0479">Metal-binding</keyword>
<evidence type="ECO:0000256" key="8">
    <source>
        <dbReference type="ARBA" id="ARBA00023242"/>
    </source>
</evidence>
<evidence type="ECO:0000256" key="4">
    <source>
        <dbReference type="ARBA" id="ARBA00022771"/>
    </source>
</evidence>
<dbReference type="SMART" id="SM00355">
    <property type="entry name" value="ZnF_C2H2"/>
    <property type="match status" value="2"/>
</dbReference>
<dbReference type="EMBL" id="BSYR01000020">
    <property type="protein sequence ID" value="GMI84715.1"/>
    <property type="molecule type" value="Genomic_DNA"/>
</dbReference>
<evidence type="ECO:0000313" key="12">
    <source>
        <dbReference type="Proteomes" id="UP001165190"/>
    </source>
</evidence>
<sequence>MKRGRENDESLSLEYTIEMPKLKHLVVDGDDNVFECKTCRRRFSSFQALGGHRASHKKPKSTVDRMLTNDSKFLSLATQATKVHECGICGKKFGQGQALGGHMRKHRASVYEDLSGFHVVPKLPVLSRSNSKRILSLDLNLTPLENDLQALLGNIDIISK</sequence>
<keyword evidence="5" id="KW-0862">Zinc</keyword>
<evidence type="ECO:0000256" key="2">
    <source>
        <dbReference type="ARBA" id="ARBA00022723"/>
    </source>
</evidence>
<name>A0A9W7HZC7_HIBTR</name>
<dbReference type="GO" id="GO:0008270">
    <property type="term" value="F:zinc ion binding"/>
    <property type="evidence" value="ECO:0007669"/>
    <property type="project" value="UniProtKB-KW"/>
</dbReference>
<dbReference type="PANTHER" id="PTHR26374">
    <property type="entry name" value="ZINC FINGER PROTEIN ZAT5"/>
    <property type="match status" value="1"/>
</dbReference>
<keyword evidence="8" id="KW-0539">Nucleus</keyword>
<keyword evidence="12" id="KW-1185">Reference proteome</keyword>
<accession>A0A9W7HZC7</accession>
<dbReference type="FunFam" id="3.30.160.60:FF:000446">
    <property type="entry name" value="Zinc finger protein"/>
    <property type="match status" value="1"/>
</dbReference>
<dbReference type="Proteomes" id="UP001165190">
    <property type="component" value="Unassembled WGS sequence"/>
</dbReference>
<dbReference type="PROSITE" id="PS50157">
    <property type="entry name" value="ZINC_FINGER_C2H2_2"/>
    <property type="match status" value="2"/>
</dbReference>
<evidence type="ECO:0000256" key="6">
    <source>
        <dbReference type="ARBA" id="ARBA00023015"/>
    </source>
</evidence>
<reference evidence="11" key="1">
    <citation type="submission" date="2023-05" db="EMBL/GenBank/DDBJ databases">
        <title>Genome and transcriptome analyses reveal genes involved in the formation of fine ridges on petal epidermal cells in Hibiscus trionum.</title>
        <authorList>
            <person name="Koshimizu S."/>
            <person name="Masuda S."/>
            <person name="Ishii T."/>
            <person name="Shirasu K."/>
            <person name="Hoshino A."/>
            <person name="Arita M."/>
        </authorList>
    </citation>
    <scope>NUCLEOTIDE SEQUENCE</scope>
    <source>
        <strain evidence="11">Hamamatsu line</strain>
    </source>
</reference>
<keyword evidence="4 9" id="KW-0863">Zinc-finger</keyword>
<dbReference type="Gene3D" id="3.30.160.60">
    <property type="entry name" value="Classic Zinc Finger"/>
    <property type="match status" value="1"/>
</dbReference>
<dbReference type="Pfam" id="PF13912">
    <property type="entry name" value="zf-C2H2_6"/>
    <property type="match status" value="2"/>
</dbReference>
<organism evidence="11 12">
    <name type="scientific">Hibiscus trionum</name>
    <name type="common">Flower of an hour</name>
    <dbReference type="NCBI Taxonomy" id="183268"/>
    <lineage>
        <taxon>Eukaryota</taxon>
        <taxon>Viridiplantae</taxon>
        <taxon>Streptophyta</taxon>
        <taxon>Embryophyta</taxon>
        <taxon>Tracheophyta</taxon>
        <taxon>Spermatophyta</taxon>
        <taxon>Magnoliopsida</taxon>
        <taxon>eudicotyledons</taxon>
        <taxon>Gunneridae</taxon>
        <taxon>Pentapetalae</taxon>
        <taxon>rosids</taxon>
        <taxon>malvids</taxon>
        <taxon>Malvales</taxon>
        <taxon>Malvaceae</taxon>
        <taxon>Malvoideae</taxon>
        <taxon>Hibiscus</taxon>
    </lineage>
</organism>
<keyword evidence="7" id="KW-0804">Transcription</keyword>